<comment type="pathway">
    <text evidence="2">Protein modification; protein ubiquitination.</text>
</comment>
<dbReference type="GO" id="GO:0016567">
    <property type="term" value="P:protein ubiquitination"/>
    <property type="evidence" value="ECO:0007669"/>
    <property type="project" value="InterPro"/>
</dbReference>
<dbReference type="STRING" id="155417.A0A4Q4TAD3"/>
<accession>A0A4Q4TAD3</accession>
<feature type="compositionally biased region" description="Acidic residues" evidence="12">
    <location>
        <begin position="322"/>
        <end position="332"/>
    </location>
</feature>
<dbReference type="InterPro" id="IPR047548">
    <property type="entry name" value="Rcat_RBR_RNF14"/>
</dbReference>
<dbReference type="GO" id="GO:0061630">
    <property type="term" value="F:ubiquitin protein ligase activity"/>
    <property type="evidence" value="ECO:0007669"/>
    <property type="project" value="UniProtKB-EC"/>
</dbReference>
<dbReference type="Pfam" id="PF05773">
    <property type="entry name" value="RWD"/>
    <property type="match status" value="1"/>
</dbReference>
<dbReference type="InterPro" id="IPR017907">
    <property type="entry name" value="Znf_RING_CS"/>
</dbReference>
<feature type="compositionally biased region" description="Basic residues" evidence="12">
    <location>
        <begin position="595"/>
        <end position="608"/>
    </location>
</feature>
<sequence length="673" mass="74299">MEEDDAREVELSTLTAIYPELQVDERDSHTVSIELPVSLTKPLTVLFPAVSEATPPTGAPEITVSGVSNVDSQSLSHLPSLQVRITLPDGYPQTEPPKVGIATSPPWLPEDVLRKLEHDAERLWEELGRDQVVFAYIDDLQQSTDNIFGLVDGKGTLEVPPEHKIAILDYDIKAKRKAFEKETFDCGICLDPKKGSACYRMVDCGHVFCVQCLQDFYNNAITEGDVAAVQCLEPKCAQEREKREAAGQGSSAKKRRRPKTYISPSELLQIPLDQQIVKRYVALKYKNELESDKNTVYCPRAWCQGAARSKKHKKPEGLEFAEGSDEESDAEGAPEKLDEKTKKKFDANKELLSICEDCGFAFCSRCGQSWHGEFKYCIPKERKEEITEEEKASLDYLRMHTTTCPTCASPCQKTQGCNHMRCFRCQTHFCYLCSAWLDPANPYQHFNVQSNGQVNGCFMRLWELEGGDGADVGIGYVGGGAVRNADIPAGEYGQHLEILEGVGRDEARDEPDNAGPAEAAGGQVQGQRPGRAEHQQQEQQQANGRAAVAREGPLVLRIEGGLPPAQARGAARRAPAAAAVGRGGAQPANEDRRGGRGGRGNRRGRGPRANRQNDRMPMQGQNLRLNNNAPGGQGIGDLLRQEGELEPNQAAWIRQFVQLALMDQEDLVDWDND</sequence>
<evidence type="ECO:0000259" key="14">
    <source>
        <dbReference type="PROSITE" id="PS50908"/>
    </source>
</evidence>
<feature type="domain" description="RING-type" evidence="15">
    <location>
        <begin position="182"/>
        <end position="461"/>
    </location>
</feature>
<dbReference type="CDD" id="cd20354">
    <property type="entry name" value="Rcat_RBR_RNF14"/>
    <property type="match status" value="1"/>
</dbReference>
<dbReference type="EC" id="2.3.2.31" evidence="3"/>
<dbReference type="PROSITE" id="PS00518">
    <property type="entry name" value="ZF_RING_1"/>
    <property type="match status" value="1"/>
</dbReference>
<evidence type="ECO:0000259" key="15">
    <source>
        <dbReference type="PROSITE" id="PS51873"/>
    </source>
</evidence>
<dbReference type="PROSITE" id="PS50908">
    <property type="entry name" value="RWD"/>
    <property type="match status" value="1"/>
</dbReference>
<dbReference type="GO" id="GO:0008270">
    <property type="term" value="F:zinc ion binding"/>
    <property type="evidence" value="ECO:0007669"/>
    <property type="project" value="UniProtKB-KW"/>
</dbReference>
<evidence type="ECO:0000256" key="7">
    <source>
        <dbReference type="ARBA" id="ARBA00022771"/>
    </source>
</evidence>
<evidence type="ECO:0000256" key="1">
    <source>
        <dbReference type="ARBA" id="ARBA00001798"/>
    </source>
</evidence>
<keyword evidence="5" id="KW-0479">Metal-binding</keyword>
<comment type="catalytic activity">
    <reaction evidence="1">
        <text>[E2 ubiquitin-conjugating enzyme]-S-ubiquitinyl-L-cysteine + [acceptor protein]-L-lysine = [E2 ubiquitin-conjugating enzyme]-L-cysteine + [acceptor protein]-N(6)-ubiquitinyl-L-lysine.</text>
        <dbReference type="EC" id="2.3.2.31"/>
    </reaction>
</comment>
<dbReference type="Pfam" id="PF22191">
    <property type="entry name" value="IBR_1"/>
    <property type="match status" value="1"/>
</dbReference>
<feature type="compositionally biased region" description="Low complexity" evidence="12">
    <location>
        <begin position="566"/>
        <end position="588"/>
    </location>
</feature>
<evidence type="ECO:0000313" key="17">
    <source>
        <dbReference type="Proteomes" id="UP000293360"/>
    </source>
</evidence>
<dbReference type="InterPro" id="IPR016135">
    <property type="entry name" value="UBQ-conjugating_enzyme/RWD"/>
</dbReference>
<feature type="compositionally biased region" description="Polar residues" evidence="12">
    <location>
        <begin position="619"/>
        <end position="628"/>
    </location>
</feature>
<dbReference type="EMBL" id="QJNU01000334">
    <property type="protein sequence ID" value="RYP02003.1"/>
    <property type="molecule type" value="Genomic_DNA"/>
</dbReference>
<proteinExistence type="inferred from homology"/>
<dbReference type="SMART" id="SM00647">
    <property type="entry name" value="IBR"/>
    <property type="match status" value="1"/>
</dbReference>
<keyword evidence="17" id="KW-1185">Reference proteome</keyword>
<dbReference type="Proteomes" id="UP000293360">
    <property type="component" value="Unassembled WGS sequence"/>
</dbReference>
<feature type="domain" description="RWD" evidence="14">
    <location>
        <begin position="9"/>
        <end position="147"/>
    </location>
</feature>
<keyword evidence="9" id="KW-0862">Zinc</keyword>
<evidence type="ECO:0000256" key="11">
    <source>
        <dbReference type="PROSITE-ProRule" id="PRU00175"/>
    </source>
</evidence>
<evidence type="ECO:0000313" key="16">
    <source>
        <dbReference type="EMBL" id="RYP02003.1"/>
    </source>
</evidence>
<evidence type="ECO:0000256" key="3">
    <source>
        <dbReference type="ARBA" id="ARBA00012251"/>
    </source>
</evidence>
<reference evidence="16 17" key="1">
    <citation type="submission" date="2018-06" db="EMBL/GenBank/DDBJ databases">
        <title>Complete Genomes of Monosporascus.</title>
        <authorList>
            <person name="Robinson A.J."/>
            <person name="Natvig D.O."/>
        </authorList>
    </citation>
    <scope>NUCLEOTIDE SEQUENCE [LARGE SCALE GENOMIC DNA]</scope>
    <source>
        <strain evidence="16 17">CBS 110550</strain>
    </source>
</reference>
<organism evidence="16 17">
    <name type="scientific">Monosporascus ibericus</name>
    <dbReference type="NCBI Taxonomy" id="155417"/>
    <lineage>
        <taxon>Eukaryota</taxon>
        <taxon>Fungi</taxon>
        <taxon>Dikarya</taxon>
        <taxon>Ascomycota</taxon>
        <taxon>Pezizomycotina</taxon>
        <taxon>Sordariomycetes</taxon>
        <taxon>Xylariomycetidae</taxon>
        <taxon>Xylariales</taxon>
        <taxon>Xylariales incertae sedis</taxon>
        <taxon>Monosporascus</taxon>
    </lineage>
</organism>
<evidence type="ECO:0000256" key="8">
    <source>
        <dbReference type="ARBA" id="ARBA00022786"/>
    </source>
</evidence>
<dbReference type="PROSITE" id="PS50089">
    <property type="entry name" value="ZF_RING_2"/>
    <property type="match status" value="1"/>
</dbReference>
<evidence type="ECO:0000259" key="13">
    <source>
        <dbReference type="PROSITE" id="PS50089"/>
    </source>
</evidence>
<dbReference type="InterPro" id="IPR002867">
    <property type="entry name" value="IBR_dom"/>
</dbReference>
<dbReference type="OrthoDB" id="1431934at2759"/>
<dbReference type="PROSITE" id="PS51873">
    <property type="entry name" value="TRIAD"/>
    <property type="match status" value="1"/>
</dbReference>
<comment type="similarity">
    <text evidence="10">Belongs to the RBR family. RNF14 subfamily.</text>
</comment>
<feature type="region of interest" description="Disordered" evidence="12">
    <location>
        <begin position="505"/>
        <end position="546"/>
    </location>
</feature>
<feature type="region of interest" description="Disordered" evidence="12">
    <location>
        <begin position="566"/>
        <end position="628"/>
    </location>
</feature>
<dbReference type="Gene3D" id="1.20.120.1750">
    <property type="match status" value="1"/>
</dbReference>
<dbReference type="CDD" id="cd23820">
    <property type="entry name" value="RWD_RNF14"/>
    <property type="match status" value="1"/>
</dbReference>
<evidence type="ECO:0000256" key="2">
    <source>
        <dbReference type="ARBA" id="ARBA00004906"/>
    </source>
</evidence>
<comment type="caution">
    <text evidence="16">The sequence shown here is derived from an EMBL/GenBank/DDBJ whole genome shotgun (WGS) entry which is preliminary data.</text>
</comment>
<dbReference type="InterPro" id="IPR044066">
    <property type="entry name" value="TRIAD_supradom"/>
</dbReference>
<evidence type="ECO:0000256" key="12">
    <source>
        <dbReference type="SAM" id="MobiDB-lite"/>
    </source>
</evidence>
<evidence type="ECO:0000256" key="10">
    <source>
        <dbReference type="ARBA" id="ARBA00044508"/>
    </source>
</evidence>
<gene>
    <name evidence="16" type="ORF">DL764_006008</name>
</gene>
<dbReference type="Gene3D" id="3.10.110.10">
    <property type="entry name" value="Ubiquitin Conjugating Enzyme"/>
    <property type="match status" value="1"/>
</dbReference>
<evidence type="ECO:0000256" key="4">
    <source>
        <dbReference type="ARBA" id="ARBA00022679"/>
    </source>
</evidence>
<keyword evidence="7 11" id="KW-0863">Zinc-finger</keyword>
<dbReference type="InterPro" id="IPR006575">
    <property type="entry name" value="RWD_dom"/>
</dbReference>
<dbReference type="PANTHER" id="PTHR11685">
    <property type="entry name" value="RBR FAMILY RING FINGER AND IBR DOMAIN-CONTAINING"/>
    <property type="match status" value="1"/>
</dbReference>
<evidence type="ECO:0000256" key="5">
    <source>
        <dbReference type="ARBA" id="ARBA00022723"/>
    </source>
</evidence>
<dbReference type="InterPro" id="IPR001841">
    <property type="entry name" value="Znf_RING"/>
</dbReference>
<dbReference type="InterPro" id="IPR031127">
    <property type="entry name" value="E3_UB_ligase_RBR"/>
</dbReference>
<keyword evidence="4" id="KW-0808">Transferase</keyword>
<evidence type="ECO:0000256" key="9">
    <source>
        <dbReference type="ARBA" id="ARBA00022833"/>
    </source>
</evidence>
<keyword evidence="6" id="KW-0677">Repeat</keyword>
<dbReference type="SUPFAM" id="SSF54495">
    <property type="entry name" value="UBC-like"/>
    <property type="match status" value="1"/>
</dbReference>
<dbReference type="AlphaFoldDB" id="A0A4Q4TAD3"/>
<dbReference type="Gene3D" id="3.30.40.10">
    <property type="entry name" value="Zinc/RING finger domain, C3HC4 (zinc finger)"/>
    <property type="match status" value="1"/>
</dbReference>
<dbReference type="SMART" id="SM00591">
    <property type="entry name" value="RWD"/>
    <property type="match status" value="1"/>
</dbReference>
<feature type="region of interest" description="Disordered" evidence="12">
    <location>
        <begin position="314"/>
        <end position="339"/>
    </location>
</feature>
<dbReference type="SUPFAM" id="SSF57850">
    <property type="entry name" value="RING/U-box"/>
    <property type="match status" value="2"/>
</dbReference>
<evidence type="ECO:0000256" key="6">
    <source>
        <dbReference type="ARBA" id="ARBA00022737"/>
    </source>
</evidence>
<dbReference type="FunFam" id="3.30.40.10:FF:000416">
    <property type="entry name" value="RBR-type E3 ubiquitin transferase"/>
    <property type="match status" value="1"/>
</dbReference>
<dbReference type="InterPro" id="IPR013083">
    <property type="entry name" value="Znf_RING/FYVE/PHD"/>
</dbReference>
<dbReference type="CDD" id="cd23134">
    <property type="entry name" value="RING-HC_ITT1-like"/>
    <property type="match status" value="1"/>
</dbReference>
<feature type="domain" description="RING-type" evidence="13">
    <location>
        <begin position="186"/>
        <end position="231"/>
    </location>
</feature>
<name>A0A4Q4TAD3_9PEZI</name>
<protein>
    <recommendedName>
        <fullName evidence="3">RBR-type E3 ubiquitin transferase</fullName>
        <ecNumber evidence="3">2.3.2.31</ecNumber>
    </recommendedName>
</protein>
<dbReference type="Pfam" id="PF01485">
    <property type="entry name" value="IBR"/>
    <property type="match status" value="1"/>
</dbReference>
<keyword evidence="8" id="KW-0833">Ubl conjugation pathway</keyword>